<keyword evidence="9" id="KW-0206">Cytoskeleton</keyword>
<keyword evidence="4 11" id="KW-0493">Microtubule</keyword>
<dbReference type="EMBL" id="JAFEKC020000013">
    <property type="protein sequence ID" value="KAK0511539.1"/>
    <property type="molecule type" value="Genomic_DNA"/>
</dbReference>
<evidence type="ECO:0000256" key="6">
    <source>
        <dbReference type="ARBA" id="ARBA00022840"/>
    </source>
</evidence>
<dbReference type="InterPro" id="IPR019821">
    <property type="entry name" value="Kinesin_motor_CS"/>
</dbReference>
<name>A0AA39R0D1_9LECA</name>
<dbReference type="AlphaFoldDB" id="A0AA39R0D1"/>
<dbReference type="InterPro" id="IPR027640">
    <property type="entry name" value="Kinesin-like_fam"/>
</dbReference>
<keyword evidence="3" id="KW-0963">Cytoplasm</keyword>
<dbReference type="GO" id="GO:0008569">
    <property type="term" value="F:minus-end-directed microtubule motor activity"/>
    <property type="evidence" value="ECO:0007669"/>
    <property type="project" value="UniProtKB-ARBA"/>
</dbReference>
<feature type="compositionally biased region" description="Basic and acidic residues" evidence="13">
    <location>
        <begin position="475"/>
        <end position="487"/>
    </location>
</feature>
<feature type="domain" description="Kinesin motor" evidence="14">
    <location>
        <begin position="445"/>
        <end position="779"/>
    </location>
</feature>
<feature type="region of interest" description="Disordered" evidence="13">
    <location>
        <begin position="1"/>
        <end position="166"/>
    </location>
</feature>
<keyword evidence="7 12" id="KW-0175">Coiled coil</keyword>
<evidence type="ECO:0000256" key="4">
    <source>
        <dbReference type="ARBA" id="ARBA00022701"/>
    </source>
</evidence>
<evidence type="ECO:0000256" key="9">
    <source>
        <dbReference type="ARBA" id="ARBA00023212"/>
    </source>
</evidence>
<dbReference type="SMART" id="SM00129">
    <property type="entry name" value="KISc"/>
    <property type="match status" value="1"/>
</dbReference>
<keyword evidence="16" id="KW-1185">Reference proteome</keyword>
<dbReference type="GO" id="GO:0005524">
    <property type="term" value="F:ATP binding"/>
    <property type="evidence" value="ECO:0007669"/>
    <property type="project" value="UniProtKB-UniRule"/>
</dbReference>
<dbReference type="PANTHER" id="PTHR47972">
    <property type="entry name" value="KINESIN-LIKE PROTEIN KLP-3"/>
    <property type="match status" value="1"/>
</dbReference>
<dbReference type="GO" id="GO:0007018">
    <property type="term" value="P:microtubule-based movement"/>
    <property type="evidence" value="ECO:0007669"/>
    <property type="project" value="InterPro"/>
</dbReference>
<comment type="similarity">
    <text evidence="2">Belongs to the TRAFAC class myosin-kinesin ATPase superfamily. Kinesin family. KIN-14 subfamily.</text>
</comment>
<dbReference type="InterPro" id="IPR036961">
    <property type="entry name" value="Kinesin_motor_dom_sf"/>
</dbReference>
<dbReference type="Pfam" id="PF00225">
    <property type="entry name" value="Kinesin"/>
    <property type="match status" value="1"/>
</dbReference>
<dbReference type="GO" id="GO:0005874">
    <property type="term" value="C:microtubule"/>
    <property type="evidence" value="ECO:0007669"/>
    <property type="project" value="UniProtKB-KW"/>
</dbReference>
<feature type="region of interest" description="Disordered" evidence="13">
    <location>
        <begin position="472"/>
        <end position="491"/>
    </location>
</feature>
<dbReference type="GO" id="GO:0090307">
    <property type="term" value="P:mitotic spindle assembly"/>
    <property type="evidence" value="ECO:0007669"/>
    <property type="project" value="UniProtKB-ARBA"/>
</dbReference>
<organism evidence="15 16">
    <name type="scientific">Cladonia borealis</name>
    <dbReference type="NCBI Taxonomy" id="184061"/>
    <lineage>
        <taxon>Eukaryota</taxon>
        <taxon>Fungi</taxon>
        <taxon>Dikarya</taxon>
        <taxon>Ascomycota</taxon>
        <taxon>Pezizomycotina</taxon>
        <taxon>Lecanoromycetes</taxon>
        <taxon>OSLEUM clade</taxon>
        <taxon>Lecanoromycetidae</taxon>
        <taxon>Lecanorales</taxon>
        <taxon>Lecanorineae</taxon>
        <taxon>Cladoniaceae</taxon>
        <taxon>Cladonia</taxon>
    </lineage>
</organism>
<dbReference type="InterPro" id="IPR001752">
    <property type="entry name" value="Kinesin_motor_dom"/>
</dbReference>
<protein>
    <recommendedName>
        <fullName evidence="11">Kinesin-like protein</fullName>
    </recommendedName>
</protein>
<dbReference type="CDD" id="cd01366">
    <property type="entry name" value="KISc_C_terminal"/>
    <property type="match status" value="1"/>
</dbReference>
<evidence type="ECO:0000256" key="10">
    <source>
        <dbReference type="PROSITE-ProRule" id="PRU00283"/>
    </source>
</evidence>
<feature type="binding site" evidence="10">
    <location>
        <begin position="537"/>
        <end position="544"/>
    </location>
    <ligand>
        <name>ATP</name>
        <dbReference type="ChEBI" id="CHEBI:30616"/>
    </ligand>
</feature>
<evidence type="ECO:0000256" key="7">
    <source>
        <dbReference type="ARBA" id="ARBA00023054"/>
    </source>
</evidence>
<feature type="compositionally biased region" description="Polar residues" evidence="13">
    <location>
        <begin position="1"/>
        <end position="15"/>
    </location>
</feature>
<evidence type="ECO:0000256" key="11">
    <source>
        <dbReference type="RuleBase" id="RU000394"/>
    </source>
</evidence>
<dbReference type="FunFam" id="3.40.850.10:FF:000065">
    <property type="entry name" value="Kinesin-like protein"/>
    <property type="match status" value="1"/>
</dbReference>
<dbReference type="Proteomes" id="UP001166286">
    <property type="component" value="Unassembled WGS sequence"/>
</dbReference>
<dbReference type="Gene3D" id="3.40.850.10">
    <property type="entry name" value="Kinesin motor domain"/>
    <property type="match status" value="1"/>
</dbReference>
<evidence type="ECO:0000259" key="14">
    <source>
        <dbReference type="PROSITE" id="PS50067"/>
    </source>
</evidence>
<dbReference type="GO" id="GO:0008017">
    <property type="term" value="F:microtubule binding"/>
    <property type="evidence" value="ECO:0007669"/>
    <property type="project" value="InterPro"/>
</dbReference>
<dbReference type="PANTHER" id="PTHR47972:SF45">
    <property type="entry name" value="PROTEIN CLARET SEGREGATIONAL"/>
    <property type="match status" value="1"/>
</dbReference>
<comment type="subcellular location">
    <subcellularLocation>
        <location evidence="1">Cytoplasm</location>
        <location evidence="1">Cytoskeleton</location>
    </subcellularLocation>
</comment>
<comment type="caution">
    <text evidence="15">The sequence shown here is derived from an EMBL/GenBank/DDBJ whole genome shotgun (WGS) entry which is preliminary data.</text>
</comment>
<evidence type="ECO:0000256" key="5">
    <source>
        <dbReference type="ARBA" id="ARBA00022741"/>
    </source>
</evidence>
<feature type="coiled-coil region" evidence="12">
    <location>
        <begin position="229"/>
        <end position="445"/>
    </location>
</feature>
<keyword evidence="5 10" id="KW-0547">Nucleotide-binding</keyword>
<dbReference type="InterPro" id="IPR027417">
    <property type="entry name" value="P-loop_NTPase"/>
</dbReference>
<evidence type="ECO:0000256" key="12">
    <source>
        <dbReference type="SAM" id="Coils"/>
    </source>
</evidence>
<dbReference type="PROSITE" id="PS50067">
    <property type="entry name" value="KINESIN_MOTOR_2"/>
    <property type="match status" value="1"/>
</dbReference>
<evidence type="ECO:0000256" key="13">
    <source>
        <dbReference type="SAM" id="MobiDB-lite"/>
    </source>
</evidence>
<feature type="compositionally biased region" description="Low complexity" evidence="13">
    <location>
        <begin position="89"/>
        <end position="125"/>
    </location>
</feature>
<gene>
    <name evidence="15" type="ORF">JMJ35_006112</name>
</gene>
<evidence type="ECO:0000313" key="16">
    <source>
        <dbReference type="Proteomes" id="UP001166286"/>
    </source>
</evidence>
<sequence>MDYNNENSFASQLRPPSQIPTPGKLFEMSAAATNARSTMLPPPNNDRKRKTLAERAGEPSRPTPAPPSSRPVNPHVRATSLAGVARETSFSSSVSSRPSSVASTRNTSGSSYSSSIGPGSRPPTSHSYRPQSAMSYQRFQRPVSSLNRPATSLEAHEEEPGTARNLGKRKVIAWDTDSRLEEVENMCSQFKEKMDGATTESKSLREMMGIYKIRITELEAIRTQLTSSNAALQLELDGTKARLAASSNELDDAKRYQNIRLDDMQRQHRRELEDARHDAESDQRRLIREHTERLTELQRTLESALEDQRNRHQKEIQALSLEGTTTQQEKEKEIEKQLRAYQALEDDLRNCKSDVVKEQDLNNELRAKVSRLTNNIADLETSVQRLEGHIHFLESDNKSQSHAFADLEARMQNALRSAAEANDKLRTEETLRRKLHNQVQELKGNIRVFCRVRPSLEGDAVDTARITYPDDETDSKEVEVMGPEEKSSLGNNTTKKYPFAFDRVFGPRSKNQDVFEEISQLVQSALDGYNVCIFCYGQTGSGKTYTMSASDGMIPLAVNQIYDTAKSLEEKGWKYKMEGSFIEVYNEVLNDLLGKADEFDKKKHEIKHDLQKGKTIITDITTVDLDSSGKVDSILQRASSNRSVASTKANERSSRSHSVFILKLIGENSLTGEKSEGTLNLVDLAGSERLAHSGATGERLKETQSINKSLSCLGDVIAALGQGKEGGHIPYRNSKLTYLLQNSLGGNSKTLMFVMISPLQAHLSETLTSLKFATKVHNTHIGTAKKQTKA</sequence>
<evidence type="ECO:0000256" key="1">
    <source>
        <dbReference type="ARBA" id="ARBA00004245"/>
    </source>
</evidence>
<evidence type="ECO:0000256" key="2">
    <source>
        <dbReference type="ARBA" id="ARBA00010899"/>
    </source>
</evidence>
<keyword evidence="8 10" id="KW-0505">Motor protein</keyword>
<keyword evidence="6 10" id="KW-0067">ATP-binding</keyword>
<dbReference type="SUPFAM" id="SSF52540">
    <property type="entry name" value="P-loop containing nucleoside triphosphate hydrolases"/>
    <property type="match status" value="1"/>
</dbReference>
<evidence type="ECO:0000256" key="8">
    <source>
        <dbReference type="ARBA" id="ARBA00023175"/>
    </source>
</evidence>
<reference evidence="15" key="1">
    <citation type="submission" date="2023-03" db="EMBL/GenBank/DDBJ databases">
        <title>Complete genome of Cladonia borealis.</title>
        <authorList>
            <person name="Park H."/>
        </authorList>
    </citation>
    <scope>NUCLEOTIDE SEQUENCE</scope>
    <source>
        <strain evidence="15">ANT050790</strain>
    </source>
</reference>
<dbReference type="PROSITE" id="PS00411">
    <property type="entry name" value="KINESIN_MOTOR_1"/>
    <property type="match status" value="1"/>
</dbReference>
<evidence type="ECO:0000313" key="15">
    <source>
        <dbReference type="EMBL" id="KAK0511539.1"/>
    </source>
</evidence>
<accession>A0AA39R0D1</accession>
<dbReference type="PRINTS" id="PR00380">
    <property type="entry name" value="KINESINHEAVY"/>
</dbReference>
<proteinExistence type="inferred from homology"/>
<evidence type="ECO:0000256" key="3">
    <source>
        <dbReference type="ARBA" id="ARBA00022490"/>
    </source>
</evidence>
<feature type="compositionally biased region" description="Polar residues" evidence="13">
    <location>
        <begin position="126"/>
        <end position="150"/>
    </location>
</feature>